<name>A0A5B6VMY3_9ROSI</name>
<dbReference type="AlphaFoldDB" id="A0A5B6VMY3"/>
<comment type="caution">
    <text evidence="1">The sequence shown here is derived from an EMBL/GenBank/DDBJ whole genome shotgun (WGS) entry which is preliminary data.</text>
</comment>
<proteinExistence type="predicted"/>
<evidence type="ECO:0000313" key="1">
    <source>
        <dbReference type="EMBL" id="KAA3470426.1"/>
    </source>
</evidence>
<gene>
    <name evidence="1" type="ORF">EPI10_016136</name>
</gene>
<reference evidence="2" key="1">
    <citation type="journal article" date="2019" name="Plant Biotechnol. J.">
        <title>Genome sequencing of the Australian wild diploid species Gossypium australe highlights disease resistance and delayed gland morphogenesis.</title>
        <authorList>
            <person name="Cai Y."/>
            <person name="Cai X."/>
            <person name="Wang Q."/>
            <person name="Wang P."/>
            <person name="Zhang Y."/>
            <person name="Cai C."/>
            <person name="Xu Y."/>
            <person name="Wang K."/>
            <person name="Zhou Z."/>
            <person name="Wang C."/>
            <person name="Geng S."/>
            <person name="Li B."/>
            <person name="Dong Q."/>
            <person name="Hou Y."/>
            <person name="Wang H."/>
            <person name="Ai P."/>
            <person name="Liu Z."/>
            <person name="Yi F."/>
            <person name="Sun M."/>
            <person name="An G."/>
            <person name="Cheng J."/>
            <person name="Zhang Y."/>
            <person name="Shi Q."/>
            <person name="Xie Y."/>
            <person name="Shi X."/>
            <person name="Chang Y."/>
            <person name="Huang F."/>
            <person name="Chen Y."/>
            <person name="Hong S."/>
            <person name="Mi L."/>
            <person name="Sun Q."/>
            <person name="Zhang L."/>
            <person name="Zhou B."/>
            <person name="Peng R."/>
            <person name="Zhang X."/>
            <person name="Liu F."/>
        </authorList>
    </citation>
    <scope>NUCLEOTIDE SEQUENCE [LARGE SCALE GENOMIC DNA]</scope>
    <source>
        <strain evidence="2">cv. PA1801</strain>
    </source>
</reference>
<accession>A0A5B6VMY3</accession>
<evidence type="ECO:0000313" key="2">
    <source>
        <dbReference type="Proteomes" id="UP000325315"/>
    </source>
</evidence>
<dbReference type="Proteomes" id="UP000325315">
    <property type="component" value="Unassembled WGS sequence"/>
</dbReference>
<dbReference type="EMBL" id="SMMG02000006">
    <property type="protein sequence ID" value="KAA3470426.1"/>
    <property type="molecule type" value="Genomic_DNA"/>
</dbReference>
<sequence length="233" mass="27144">MSFIMGIFKKKSIWRSHLGSCLTGVWEGMCSEEIPLGVEAKPSCLIQKVSKTIQQFGLKKSICDHTMFYKTSKVGAILFLVYVDDIDLFYQDFLAYHISYERLRKYVLHLLAKIRKLEVNLIVLQWFPMCIVRQRKMIILMVLKYNKLVGKLNYLTYSLLANLCLHPQSNIGWCQSRSYVTCKKLWSMAYYTTIMGILLLNVESKIDRSTTRYCVFVSENLVSWKSKKQNVAS</sequence>
<organism evidence="1 2">
    <name type="scientific">Gossypium australe</name>
    <dbReference type="NCBI Taxonomy" id="47621"/>
    <lineage>
        <taxon>Eukaryota</taxon>
        <taxon>Viridiplantae</taxon>
        <taxon>Streptophyta</taxon>
        <taxon>Embryophyta</taxon>
        <taxon>Tracheophyta</taxon>
        <taxon>Spermatophyta</taxon>
        <taxon>Magnoliopsida</taxon>
        <taxon>eudicotyledons</taxon>
        <taxon>Gunneridae</taxon>
        <taxon>Pentapetalae</taxon>
        <taxon>rosids</taxon>
        <taxon>malvids</taxon>
        <taxon>Malvales</taxon>
        <taxon>Malvaceae</taxon>
        <taxon>Malvoideae</taxon>
        <taxon>Gossypium</taxon>
    </lineage>
</organism>
<protein>
    <submittedName>
        <fullName evidence="1">Retrovirus-related Pol polyprotein from transposon TNT 1-94</fullName>
    </submittedName>
</protein>
<keyword evidence="2" id="KW-1185">Reference proteome</keyword>